<keyword evidence="3" id="KW-0997">Cell inner membrane</keyword>
<dbReference type="Proteomes" id="UP000297946">
    <property type="component" value="Unassembled WGS sequence"/>
</dbReference>
<evidence type="ECO:0000313" key="8">
    <source>
        <dbReference type="EMBL" id="TGK01550.1"/>
    </source>
</evidence>
<evidence type="ECO:0000313" key="10">
    <source>
        <dbReference type="Proteomes" id="UP000297273"/>
    </source>
</evidence>
<feature type="transmembrane region" description="Helical" evidence="7">
    <location>
        <begin position="16"/>
        <end position="34"/>
    </location>
</feature>
<dbReference type="InterPro" id="IPR004960">
    <property type="entry name" value="LipA_acyltrans"/>
</dbReference>
<comment type="caution">
    <text evidence="8">The sequence shown here is derived from an EMBL/GenBank/DDBJ whole genome shotgun (WGS) entry which is preliminary data.</text>
</comment>
<dbReference type="Pfam" id="PF03279">
    <property type="entry name" value="Lip_A_acyltrans"/>
    <property type="match status" value="1"/>
</dbReference>
<dbReference type="AlphaFoldDB" id="A0A5F1ZU64"/>
<dbReference type="RefSeq" id="WP_135644589.1">
    <property type="nucleotide sequence ID" value="NZ_RQER01000006.1"/>
</dbReference>
<comment type="subcellular location">
    <subcellularLocation>
        <location evidence="1">Cell inner membrane</location>
    </subcellularLocation>
</comment>
<reference evidence="9" key="1">
    <citation type="submission" date="2018-10" db="EMBL/GenBank/DDBJ databases">
        <authorList>
            <person name="Vincent A.T."/>
            <person name="Schiettekatte O."/>
            <person name="Bourhy P."/>
            <person name="Veyrier F.J."/>
            <person name="Picardeau M."/>
        </authorList>
    </citation>
    <scope>NUCLEOTIDE SEQUENCE</scope>
    <source>
        <strain evidence="9">201702690</strain>
    </source>
</reference>
<proteinExistence type="predicted"/>
<keyword evidence="6 8" id="KW-0012">Acyltransferase</keyword>
<name>A0A5F1ZU64_9LEPT</name>
<dbReference type="GO" id="GO:0005886">
    <property type="term" value="C:plasma membrane"/>
    <property type="evidence" value="ECO:0007669"/>
    <property type="project" value="UniProtKB-SubCell"/>
</dbReference>
<dbReference type="EMBL" id="RQGC01000004">
    <property type="protein sequence ID" value="TGL42000.1"/>
    <property type="molecule type" value="Genomic_DNA"/>
</dbReference>
<protein>
    <submittedName>
        <fullName evidence="8">Lauroyl acyltransferase</fullName>
    </submittedName>
</protein>
<accession>A0A5F1ZU64</accession>
<gene>
    <name evidence="8" type="ORF">EHO57_11565</name>
    <name evidence="9" type="ORF">EHQ53_07305</name>
</gene>
<evidence type="ECO:0000256" key="7">
    <source>
        <dbReference type="SAM" id="Phobius"/>
    </source>
</evidence>
<keyword evidence="5 7" id="KW-0472">Membrane</keyword>
<evidence type="ECO:0000256" key="2">
    <source>
        <dbReference type="ARBA" id="ARBA00022475"/>
    </source>
</evidence>
<organism evidence="8 11">
    <name type="scientific">Leptospira langatensis</name>
    <dbReference type="NCBI Taxonomy" id="2484983"/>
    <lineage>
        <taxon>Bacteria</taxon>
        <taxon>Pseudomonadati</taxon>
        <taxon>Spirochaetota</taxon>
        <taxon>Spirochaetia</taxon>
        <taxon>Leptospirales</taxon>
        <taxon>Leptospiraceae</taxon>
        <taxon>Leptospira</taxon>
    </lineage>
</organism>
<keyword evidence="7" id="KW-1133">Transmembrane helix</keyword>
<sequence>MSNPVPRSERKKVKKFFQYVFARMIVGSFSFLPYVFRGKVLYYLVLFLAKVTGAVRKRMEKHIRLAFPEKTEAEIQGYIQHNLRVLSHMANEFCEEPRMNQAFIDKWVELLPNKETHERILSQGGILVLGHLGNWETMGVSLCYTVPKANNLYVFAKRQSNPWSNAWIERNRASQNISLIYTDESPRKALTLLKQKKLVAFISDQDAGKTGTFFPFLGNLASTFMGPATFARMTDAPIIFCSSWYDETGKLYFHLEEFERPDLDPRKEPELWEREFTYRWVKRLEKEVHAHPADYFWLHRRWHTKPENKEELDRFWKEYEARSAEKKQGSGSSV</sequence>
<dbReference type="Proteomes" id="UP000297273">
    <property type="component" value="Unassembled WGS sequence"/>
</dbReference>
<dbReference type="EMBL" id="RQER01000006">
    <property type="protein sequence ID" value="TGK01550.1"/>
    <property type="molecule type" value="Genomic_DNA"/>
</dbReference>
<dbReference type="GO" id="GO:0016746">
    <property type="term" value="F:acyltransferase activity"/>
    <property type="evidence" value="ECO:0007669"/>
    <property type="project" value="UniProtKB-KW"/>
</dbReference>
<dbReference type="CDD" id="cd07984">
    <property type="entry name" value="LPLAT_LABLAT-like"/>
    <property type="match status" value="1"/>
</dbReference>
<keyword evidence="4 8" id="KW-0808">Transferase</keyword>
<evidence type="ECO:0000256" key="4">
    <source>
        <dbReference type="ARBA" id="ARBA00022679"/>
    </source>
</evidence>
<dbReference type="OrthoDB" id="9801955at2"/>
<keyword evidence="2" id="KW-1003">Cell membrane</keyword>
<evidence type="ECO:0000313" key="9">
    <source>
        <dbReference type="EMBL" id="TGL42000.1"/>
    </source>
</evidence>
<evidence type="ECO:0000256" key="3">
    <source>
        <dbReference type="ARBA" id="ARBA00022519"/>
    </source>
</evidence>
<dbReference type="PANTHER" id="PTHR30606:SF10">
    <property type="entry name" value="PHOSPHATIDYLINOSITOL MANNOSIDE ACYLTRANSFERASE"/>
    <property type="match status" value="1"/>
</dbReference>
<evidence type="ECO:0000313" key="11">
    <source>
        <dbReference type="Proteomes" id="UP000297946"/>
    </source>
</evidence>
<evidence type="ECO:0000256" key="1">
    <source>
        <dbReference type="ARBA" id="ARBA00004533"/>
    </source>
</evidence>
<keyword evidence="10" id="KW-1185">Reference proteome</keyword>
<keyword evidence="7" id="KW-0812">Transmembrane</keyword>
<dbReference type="PANTHER" id="PTHR30606">
    <property type="entry name" value="LIPID A BIOSYNTHESIS LAUROYL ACYLTRANSFERASE"/>
    <property type="match status" value="1"/>
</dbReference>
<reference evidence="10 11" key="2">
    <citation type="journal article" date="2019" name="PLoS Negl. Trop. Dis.">
        <title>Revisiting the worldwide diversity of Leptospira species in the environment.</title>
        <authorList>
            <person name="Vincent A.T."/>
            <person name="Schiettekatte O."/>
            <person name="Bourhy P."/>
            <person name="Veyrier F.J."/>
            <person name="Picardeau M."/>
        </authorList>
    </citation>
    <scope>NUCLEOTIDE SEQUENCE [LARGE SCALE GENOMIC DNA]</scope>
    <source>
        <strain evidence="10">201702690</strain>
        <strain evidence="8 11">SSW18</strain>
    </source>
</reference>
<evidence type="ECO:0000256" key="5">
    <source>
        <dbReference type="ARBA" id="ARBA00023136"/>
    </source>
</evidence>
<dbReference type="GO" id="GO:0009247">
    <property type="term" value="P:glycolipid biosynthetic process"/>
    <property type="evidence" value="ECO:0007669"/>
    <property type="project" value="UniProtKB-ARBA"/>
</dbReference>
<evidence type="ECO:0000256" key="6">
    <source>
        <dbReference type="ARBA" id="ARBA00023315"/>
    </source>
</evidence>